<gene>
    <name evidence="2" type="ORF">OnM2_106028</name>
</gene>
<protein>
    <submittedName>
        <fullName evidence="2">Uncharacterized protein</fullName>
    </submittedName>
</protein>
<feature type="region of interest" description="Disordered" evidence="1">
    <location>
        <begin position="77"/>
        <end position="113"/>
    </location>
</feature>
<proteinExistence type="predicted"/>
<dbReference type="EMBL" id="MCFK01010622">
    <property type="protein sequence ID" value="RKF53350.1"/>
    <property type="molecule type" value="Genomic_DNA"/>
</dbReference>
<reference evidence="2 3" key="1">
    <citation type="journal article" date="2018" name="BMC Genomics">
        <title>Comparative genome analyses reveal sequence features reflecting distinct modes of host-adaptation between dicot and monocot powdery mildew.</title>
        <authorList>
            <person name="Wu Y."/>
            <person name="Ma X."/>
            <person name="Pan Z."/>
            <person name="Kale S.D."/>
            <person name="Song Y."/>
            <person name="King H."/>
            <person name="Zhang Q."/>
            <person name="Presley C."/>
            <person name="Deng X."/>
            <person name="Wei C.I."/>
            <person name="Xiao S."/>
        </authorList>
    </citation>
    <scope>NUCLEOTIDE SEQUENCE [LARGE SCALE GENOMIC DNA]</scope>
    <source>
        <strain evidence="2">UMSG2</strain>
    </source>
</reference>
<dbReference type="AlphaFoldDB" id="A0A420H7G2"/>
<organism evidence="2 3">
    <name type="scientific">Erysiphe neolycopersici</name>
    <dbReference type="NCBI Taxonomy" id="212602"/>
    <lineage>
        <taxon>Eukaryota</taxon>
        <taxon>Fungi</taxon>
        <taxon>Dikarya</taxon>
        <taxon>Ascomycota</taxon>
        <taxon>Pezizomycotina</taxon>
        <taxon>Leotiomycetes</taxon>
        <taxon>Erysiphales</taxon>
        <taxon>Erysiphaceae</taxon>
        <taxon>Erysiphe</taxon>
    </lineage>
</organism>
<accession>A0A420H7G2</accession>
<dbReference type="OrthoDB" id="10545534at2759"/>
<name>A0A420H7G2_9PEZI</name>
<dbReference type="Proteomes" id="UP000286134">
    <property type="component" value="Unassembled WGS sequence"/>
</dbReference>
<comment type="caution">
    <text evidence="2">The sequence shown here is derived from an EMBL/GenBank/DDBJ whole genome shotgun (WGS) entry which is preliminary data.</text>
</comment>
<keyword evidence="3" id="KW-1185">Reference proteome</keyword>
<sequence>MLISNNNYKHVCFNADKLLFLPGIFLSFSIAPNHKLNIPKSCQVFLPNLEISKAHSSACPCPNIQCIALIPKPQAPAANTAKEKKEATKPNNESAQKAMEKTGRLETWQFPDS</sequence>
<evidence type="ECO:0000313" key="3">
    <source>
        <dbReference type="Proteomes" id="UP000286134"/>
    </source>
</evidence>
<evidence type="ECO:0000313" key="2">
    <source>
        <dbReference type="EMBL" id="RKF53350.1"/>
    </source>
</evidence>
<evidence type="ECO:0000256" key="1">
    <source>
        <dbReference type="SAM" id="MobiDB-lite"/>
    </source>
</evidence>